<gene>
    <name evidence="6" type="ORF">EZV62_027088</name>
</gene>
<dbReference type="GO" id="GO:0016491">
    <property type="term" value="F:oxidoreductase activity"/>
    <property type="evidence" value="ECO:0007669"/>
    <property type="project" value="UniProtKB-KW"/>
</dbReference>
<evidence type="ECO:0000256" key="3">
    <source>
        <dbReference type="ARBA" id="ARBA00023004"/>
    </source>
</evidence>
<keyword evidence="2 4" id="KW-0479">Metal-binding</keyword>
<comment type="caution">
    <text evidence="6">The sequence shown here is derived from an EMBL/GenBank/DDBJ whole genome shotgun (WGS) entry which is preliminary data.</text>
</comment>
<dbReference type="InterPro" id="IPR005123">
    <property type="entry name" value="Oxoglu/Fe-dep_dioxygenase_dom"/>
</dbReference>
<dbReference type="GO" id="GO:0046872">
    <property type="term" value="F:metal ion binding"/>
    <property type="evidence" value="ECO:0007669"/>
    <property type="project" value="UniProtKB-KW"/>
</dbReference>
<dbReference type="Proteomes" id="UP000323000">
    <property type="component" value="Chromosome 13"/>
</dbReference>
<dbReference type="AlphaFoldDB" id="A0A5C7GSP4"/>
<dbReference type="Pfam" id="PF14226">
    <property type="entry name" value="DIOX_N"/>
    <property type="match status" value="1"/>
</dbReference>
<accession>A0A5C7GSP4</accession>
<proteinExistence type="inferred from homology"/>
<dbReference type="InterPro" id="IPR026992">
    <property type="entry name" value="DIOX_N"/>
</dbReference>
<dbReference type="PROSITE" id="PS51471">
    <property type="entry name" value="FE2OG_OXY"/>
    <property type="match status" value="1"/>
</dbReference>
<dbReference type="EMBL" id="VAHF01000013">
    <property type="protein sequence ID" value="TXG47794.1"/>
    <property type="molecule type" value="Genomic_DNA"/>
</dbReference>
<reference evidence="7" key="1">
    <citation type="journal article" date="2019" name="Gigascience">
        <title>De novo genome assembly of the endangered Acer yangbiense, a plant species with extremely small populations endemic to Yunnan Province, China.</title>
        <authorList>
            <person name="Yang J."/>
            <person name="Wariss H.M."/>
            <person name="Tao L."/>
            <person name="Zhang R."/>
            <person name="Yun Q."/>
            <person name="Hollingsworth P."/>
            <person name="Dao Z."/>
            <person name="Luo G."/>
            <person name="Guo H."/>
            <person name="Ma Y."/>
            <person name="Sun W."/>
        </authorList>
    </citation>
    <scope>NUCLEOTIDE SEQUENCE [LARGE SCALE GENOMIC DNA]</scope>
    <source>
        <strain evidence="7">cv. Malutang</strain>
    </source>
</reference>
<sequence length="348" mass="39657">MEPKLANFGSSLPVPYVQELAKEPLTAVPPRYVRPDQDPPFISNTTSSPQVPVIDLIRLLSGDSMESELEKFHYACQKLGFFQIRLDWLINHGVSTSLVEKVKVEIQEFFKQPMEDKKKYCQQAGDIEGYGQTFVMSEEQKLDWADMFHIITLPTHLRKPHLLPNLPLPLRFNFYPLLNQNLFSTLMIFVKMRKSRMNYFPPCPQPELVIGLNPHSDATGLTILLQLNEMEGLQIIKDGMWVPVKPLPDAFIINIGDMLEIVTNGIYKSIEHRATVNSSKERLSIATFYNPKLEGAMGPAPSLITPETPALFRRIGVTDYFKGFFSRELHGRSYVDVMRIQNGSDKSN</sequence>
<keyword evidence="3 4" id="KW-0408">Iron</keyword>
<evidence type="ECO:0000256" key="2">
    <source>
        <dbReference type="ARBA" id="ARBA00022723"/>
    </source>
</evidence>
<dbReference type="OrthoDB" id="288590at2759"/>
<keyword evidence="4" id="KW-0560">Oxidoreductase</keyword>
<evidence type="ECO:0000256" key="4">
    <source>
        <dbReference type="RuleBase" id="RU003682"/>
    </source>
</evidence>
<comment type="similarity">
    <text evidence="1 4">Belongs to the iron/ascorbate-dependent oxidoreductase family.</text>
</comment>
<dbReference type="Gene3D" id="2.60.120.330">
    <property type="entry name" value="B-lactam Antibiotic, Isopenicillin N Synthase, Chain"/>
    <property type="match status" value="2"/>
</dbReference>
<evidence type="ECO:0000259" key="5">
    <source>
        <dbReference type="PROSITE" id="PS51471"/>
    </source>
</evidence>
<name>A0A5C7GSP4_9ROSI</name>
<dbReference type="SUPFAM" id="SSF51197">
    <property type="entry name" value="Clavaminate synthase-like"/>
    <property type="match status" value="1"/>
</dbReference>
<dbReference type="InterPro" id="IPR050295">
    <property type="entry name" value="Plant_2OG-oxidoreductases"/>
</dbReference>
<dbReference type="InterPro" id="IPR027443">
    <property type="entry name" value="IPNS-like_sf"/>
</dbReference>
<organism evidence="6 7">
    <name type="scientific">Acer yangbiense</name>
    <dbReference type="NCBI Taxonomy" id="1000413"/>
    <lineage>
        <taxon>Eukaryota</taxon>
        <taxon>Viridiplantae</taxon>
        <taxon>Streptophyta</taxon>
        <taxon>Embryophyta</taxon>
        <taxon>Tracheophyta</taxon>
        <taxon>Spermatophyta</taxon>
        <taxon>Magnoliopsida</taxon>
        <taxon>eudicotyledons</taxon>
        <taxon>Gunneridae</taxon>
        <taxon>Pentapetalae</taxon>
        <taxon>rosids</taxon>
        <taxon>malvids</taxon>
        <taxon>Sapindales</taxon>
        <taxon>Sapindaceae</taxon>
        <taxon>Hippocastanoideae</taxon>
        <taxon>Acereae</taxon>
        <taxon>Acer</taxon>
    </lineage>
</organism>
<protein>
    <recommendedName>
        <fullName evidence="5">Fe2OG dioxygenase domain-containing protein</fullName>
    </recommendedName>
</protein>
<evidence type="ECO:0000313" key="7">
    <source>
        <dbReference type="Proteomes" id="UP000323000"/>
    </source>
</evidence>
<evidence type="ECO:0000256" key="1">
    <source>
        <dbReference type="ARBA" id="ARBA00008056"/>
    </source>
</evidence>
<evidence type="ECO:0000313" key="6">
    <source>
        <dbReference type="EMBL" id="TXG47794.1"/>
    </source>
</evidence>
<dbReference type="Pfam" id="PF03171">
    <property type="entry name" value="2OG-FeII_Oxy"/>
    <property type="match status" value="1"/>
</dbReference>
<dbReference type="PANTHER" id="PTHR47991">
    <property type="entry name" value="OXOGLUTARATE/IRON-DEPENDENT DIOXYGENASE"/>
    <property type="match status" value="1"/>
</dbReference>
<dbReference type="InterPro" id="IPR044861">
    <property type="entry name" value="IPNS-like_FE2OG_OXY"/>
</dbReference>
<feature type="domain" description="Fe2OG dioxygenase" evidence="5">
    <location>
        <begin position="188"/>
        <end position="291"/>
    </location>
</feature>
<keyword evidence="7" id="KW-1185">Reference proteome</keyword>